<organism evidence="1 2">
    <name type="scientific">Marilutibacter maris</name>
    <dbReference type="NCBI Taxonomy" id="1605891"/>
    <lineage>
        <taxon>Bacteria</taxon>
        <taxon>Pseudomonadati</taxon>
        <taxon>Pseudomonadota</taxon>
        <taxon>Gammaproteobacteria</taxon>
        <taxon>Lysobacterales</taxon>
        <taxon>Lysobacteraceae</taxon>
        <taxon>Marilutibacter</taxon>
    </lineage>
</organism>
<evidence type="ECO:0000313" key="1">
    <source>
        <dbReference type="EMBL" id="AWV07574.1"/>
    </source>
</evidence>
<dbReference type="RefSeq" id="WP_111266669.1">
    <property type="nucleotide sequence ID" value="NZ_CP029843.1"/>
</dbReference>
<dbReference type="Proteomes" id="UP000249447">
    <property type="component" value="Chromosome"/>
</dbReference>
<accession>A0A2U9T9L7</accession>
<dbReference type="OrthoDB" id="5974215at2"/>
<gene>
    <name evidence="1" type="ORF">C9I47_1885</name>
</gene>
<dbReference type="KEGG" id="lmb:C9I47_1885"/>
<dbReference type="EMBL" id="CP029843">
    <property type="protein sequence ID" value="AWV07574.1"/>
    <property type="molecule type" value="Genomic_DNA"/>
</dbReference>
<dbReference type="AlphaFoldDB" id="A0A2U9T9L7"/>
<keyword evidence="2" id="KW-1185">Reference proteome</keyword>
<reference evidence="1 2" key="1">
    <citation type="submission" date="2018-05" db="EMBL/GenBank/DDBJ databases">
        <title>The complete genome of Lysobacter maris HZ9B, a marine bacterium antagonistic against terrestrial plant pathogens.</title>
        <authorList>
            <person name="Zhang X.-Q."/>
        </authorList>
    </citation>
    <scope>NUCLEOTIDE SEQUENCE [LARGE SCALE GENOMIC DNA]</scope>
    <source>
        <strain evidence="1 2">HZ9B</strain>
    </source>
</reference>
<protein>
    <submittedName>
        <fullName evidence="1">Uncharacterized protein</fullName>
    </submittedName>
</protein>
<evidence type="ECO:0000313" key="2">
    <source>
        <dbReference type="Proteomes" id="UP000249447"/>
    </source>
</evidence>
<name>A0A2U9T9L7_9GAMM</name>
<proteinExistence type="predicted"/>
<sequence length="123" mass="13383">MSAIRPGTPGATRTCPHCKTTILESANVCPACQHHLRFDPDAIGSKAQRTVPLRVEGTIRPQPSDGALEYSMVVSIRNERGEEIDRQVIGVGALYPGEERSFTLAVEALEVKGYRAGKGRSRH</sequence>